<protein>
    <submittedName>
        <fullName evidence="1">Uncharacterized protein</fullName>
    </submittedName>
</protein>
<sequence length="101" mass="11542">MAIITLKERKKNQAKTKSAMGFGIKVKVCKIQKKKESQQKRNLPKLVITKHRPVSIISLSLSLGSNLAEQRLTDHWKIHTECNIKTRIKCVLAHDFPILRG</sequence>
<dbReference type="AlphaFoldDB" id="A0A1J3F8W9"/>
<reference evidence="1" key="1">
    <citation type="submission" date="2016-07" db="EMBL/GenBank/DDBJ databases">
        <title>De novo transcriptome assembly of four accessions of the metal hyperaccumulator plant Noccaea caerulescens.</title>
        <authorList>
            <person name="Blande D."/>
            <person name="Halimaa P."/>
            <person name="Tervahauta A.I."/>
            <person name="Aarts M.G."/>
            <person name="Karenlampi S.O."/>
        </authorList>
    </citation>
    <scope>NUCLEOTIDE SEQUENCE</scope>
</reference>
<evidence type="ECO:0000313" key="1">
    <source>
        <dbReference type="EMBL" id="JAU39109.1"/>
    </source>
</evidence>
<proteinExistence type="predicted"/>
<name>A0A1J3F8W9_NOCCA</name>
<dbReference type="EMBL" id="GEVK01013723">
    <property type="protein sequence ID" value="JAU39109.1"/>
    <property type="molecule type" value="Transcribed_RNA"/>
</dbReference>
<accession>A0A1J3F8W9</accession>
<gene>
    <name evidence="1" type="ORF">LC_TR2837_c0_g1_i1_g.11367</name>
</gene>
<organism evidence="1">
    <name type="scientific">Noccaea caerulescens</name>
    <name type="common">Alpine penny-cress</name>
    <name type="synonym">Thlaspi caerulescens</name>
    <dbReference type="NCBI Taxonomy" id="107243"/>
    <lineage>
        <taxon>Eukaryota</taxon>
        <taxon>Viridiplantae</taxon>
        <taxon>Streptophyta</taxon>
        <taxon>Embryophyta</taxon>
        <taxon>Tracheophyta</taxon>
        <taxon>Spermatophyta</taxon>
        <taxon>Magnoliopsida</taxon>
        <taxon>eudicotyledons</taxon>
        <taxon>Gunneridae</taxon>
        <taxon>Pentapetalae</taxon>
        <taxon>rosids</taxon>
        <taxon>malvids</taxon>
        <taxon>Brassicales</taxon>
        <taxon>Brassicaceae</taxon>
        <taxon>Coluteocarpeae</taxon>
        <taxon>Noccaea</taxon>
    </lineage>
</organism>